<dbReference type="OrthoDB" id="439943at2759"/>
<organism evidence="3 4">
    <name type="scientific">Amanita muscaria (strain Koide BX008)</name>
    <dbReference type="NCBI Taxonomy" id="946122"/>
    <lineage>
        <taxon>Eukaryota</taxon>
        <taxon>Fungi</taxon>
        <taxon>Dikarya</taxon>
        <taxon>Basidiomycota</taxon>
        <taxon>Agaricomycotina</taxon>
        <taxon>Agaricomycetes</taxon>
        <taxon>Agaricomycetidae</taxon>
        <taxon>Agaricales</taxon>
        <taxon>Pluteineae</taxon>
        <taxon>Amanitaceae</taxon>
        <taxon>Amanita</taxon>
    </lineage>
</organism>
<evidence type="ECO:0000313" key="3">
    <source>
        <dbReference type="EMBL" id="KIL57872.1"/>
    </source>
</evidence>
<evidence type="ECO:0000313" key="4">
    <source>
        <dbReference type="Proteomes" id="UP000054549"/>
    </source>
</evidence>
<dbReference type="GO" id="GO:0000026">
    <property type="term" value="F:alpha-1,2-mannosyltransferase activity"/>
    <property type="evidence" value="ECO:0007669"/>
    <property type="project" value="TreeGrafter"/>
</dbReference>
<dbReference type="InterPro" id="IPR002685">
    <property type="entry name" value="Glyco_trans_15"/>
</dbReference>
<name>A0A0C2W9I8_AMAMK</name>
<dbReference type="Gene3D" id="3.90.550.10">
    <property type="entry name" value="Spore Coat Polysaccharide Biosynthesis Protein SpsA, Chain A"/>
    <property type="match status" value="1"/>
</dbReference>
<protein>
    <submittedName>
        <fullName evidence="3">Glycosyltransferase family 15 protein</fullName>
    </submittedName>
</protein>
<keyword evidence="2 3" id="KW-0808">Transferase</keyword>
<dbReference type="SUPFAM" id="SSF53448">
    <property type="entry name" value="Nucleotide-diphospho-sugar transferases"/>
    <property type="match status" value="1"/>
</dbReference>
<evidence type="ECO:0000256" key="2">
    <source>
        <dbReference type="ARBA" id="ARBA00022679"/>
    </source>
</evidence>
<proteinExistence type="inferred from homology"/>
<dbReference type="EMBL" id="KN818355">
    <property type="protein sequence ID" value="KIL57872.1"/>
    <property type="molecule type" value="Genomic_DNA"/>
</dbReference>
<sequence>MYPYVFLNEEPFTDEFNKRVSVLTNSKMEFGVIPRDHWFQPDWIDEERATAGRKKLEEENVMRFCLMHAFGRNRRVVVDDK</sequence>
<dbReference type="HOGENOM" id="CLU_2573387_0_0_1"/>
<dbReference type="GO" id="GO:0005794">
    <property type="term" value="C:Golgi apparatus"/>
    <property type="evidence" value="ECO:0007669"/>
    <property type="project" value="TreeGrafter"/>
</dbReference>
<dbReference type="GO" id="GO:0000032">
    <property type="term" value="P:cell wall mannoprotein biosynthetic process"/>
    <property type="evidence" value="ECO:0007669"/>
    <property type="project" value="TreeGrafter"/>
</dbReference>
<keyword evidence="4" id="KW-1185">Reference proteome</keyword>
<dbReference type="Pfam" id="PF01793">
    <property type="entry name" value="Glyco_transf_15"/>
    <property type="match status" value="1"/>
</dbReference>
<comment type="similarity">
    <text evidence="1">Belongs to the glycosyltransferase 15 family.</text>
</comment>
<dbReference type="Proteomes" id="UP000054549">
    <property type="component" value="Unassembled WGS sequence"/>
</dbReference>
<accession>A0A0C2W9I8</accession>
<dbReference type="InterPro" id="IPR029044">
    <property type="entry name" value="Nucleotide-diphossugar_trans"/>
</dbReference>
<gene>
    <name evidence="3" type="ORF">M378DRAFT_1027479</name>
</gene>
<evidence type="ECO:0000256" key="1">
    <source>
        <dbReference type="ARBA" id="ARBA00007677"/>
    </source>
</evidence>
<dbReference type="GO" id="GO:0016020">
    <property type="term" value="C:membrane"/>
    <property type="evidence" value="ECO:0007669"/>
    <property type="project" value="InterPro"/>
</dbReference>
<dbReference type="GO" id="GO:0006487">
    <property type="term" value="P:protein N-linked glycosylation"/>
    <property type="evidence" value="ECO:0007669"/>
    <property type="project" value="TreeGrafter"/>
</dbReference>
<dbReference type="PANTHER" id="PTHR31121:SF6">
    <property type="entry name" value="ALPHA-1,2 MANNOSYLTRANSFERASE KTR1"/>
    <property type="match status" value="1"/>
</dbReference>
<dbReference type="AlphaFoldDB" id="A0A0C2W9I8"/>
<dbReference type="InParanoid" id="A0A0C2W9I8"/>
<dbReference type="STRING" id="946122.A0A0C2W9I8"/>
<reference evidence="3 4" key="1">
    <citation type="submission" date="2014-04" db="EMBL/GenBank/DDBJ databases">
        <title>Evolutionary Origins and Diversification of the Mycorrhizal Mutualists.</title>
        <authorList>
            <consortium name="DOE Joint Genome Institute"/>
            <consortium name="Mycorrhizal Genomics Consortium"/>
            <person name="Kohler A."/>
            <person name="Kuo A."/>
            <person name="Nagy L.G."/>
            <person name="Floudas D."/>
            <person name="Copeland A."/>
            <person name="Barry K.W."/>
            <person name="Cichocki N."/>
            <person name="Veneault-Fourrey C."/>
            <person name="LaButti K."/>
            <person name="Lindquist E.A."/>
            <person name="Lipzen A."/>
            <person name="Lundell T."/>
            <person name="Morin E."/>
            <person name="Murat C."/>
            <person name="Riley R."/>
            <person name="Ohm R."/>
            <person name="Sun H."/>
            <person name="Tunlid A."/>
            <person name="Henrissat B."/>
            <person name="Grigoriev I.V."/>
            <person name="Hibbett D.S."/>
            <person name="Martin F."/>
        </authorList>
    </citation>
    <scope>NUCLEOTIDE SEQUENCE [LARGE SCALE GENOMIC DNA]</scope>
    <source>
        <strain evidence="3 4">Koide BX008</strain>
    </source>
</reference>
<dbReference type="PANTHER" id="PTHR31121">
    <property type="entry name" value="ALPHA-1,2 MANNOSYLTRANSFERASE KTR1"/>
    <property type="match status" value="1"/>
</dbReference>